<sequence>MSSGYSSKLNSVFSKERTLRREFRRQKQRLTNIDRAAKMHALRIAYDKENKRTITVSLNEKEHKYFIGSSGWFYWHWRNIFYPQDLPMSAWFTYYASKFKTVELNAPFYSWPTLATIKAWQQQASHCDFIYTIKVCELITHIKTFKNTKVLIRDFGLIADLLGSRMGCFLFQLPPSFYFTIARLNLILTQLDHNRRNVVEFRHPSWWNKEVYKAFQEHGTIFCSCSAPRLPNELIKTSDDIYIRFHGVKKWYDHDYRAKELEEWTKKISDSNPKHVWAYFNNDRGGNAIRNALTFYAQQK</sequence>
<dbReference type="Pfam" id="PF01904">
    <property type="entry name" value="DUF72"/>
    <property type="match status" value="1"/>
</dbReference>
<dbReference type="EMBL" id="PXXU01000049">
    <property type="protein sequence ID" value="PSJ16469.1"/>
    <property type="molecule type" value="Genomic_DNA"/>
</dbReference>
<dbReference type="OrthoDB" id="9780310at2"/>
<organism evidence="1 2">
    <name type="scientific">Nitrosomonas supralitoralis</name>
    <dbReference type="NCBI Taxonomy" id="2116706"/>
    <lineage>
        <taxon>Bacteria</taxon>
        <taxon>Pseudomonadati</taxon>
        <taxon>Pseudomonadota</taxon>
        <taxon>Betaproteobacteria</taxon>
        <taxon>Nitrosomonadales</taxon>
        <taxon>Nitrosomonadaceae</taxon>
        <taxon>Nitrosomonas</taxon>
    </lineage>
</organism>
<comment type="caution">
    <text evidence="1">The sequence shown here is derived from an EMBL/GenBank/DDBJ whole genome shotgun (WGS) entry which is preliminary data.</text>
</comment>
<dbReference type="Gene3D" id="3.20.20.410">
    <property type="entry name" value="Protein of unknown function UPF0759"/>
    <property type="match status" value="1"/>
</dbReference>
<evidence type="ECO:0000313" key="1">
    <source>
        <dbReference type="EMBL" id="PSJ16469.1"/>
    </source>
</evidence>
<accession>A0A2P7NSQ0</accession>
<keyword evidence="2" id="KW-1185">Reference proteome</keyword>
<dbReference type="InterPro" id="IPR002763">
    <property type="entry name" value="DUF72"/>
</dbReference>
<dbReference type="SUPFAM" id="SSF117396">
    <property type="entry name" value="TM1631-like"/>
    <property type="match status" value="1"/>
</dbReference>
<evidence type="ECO:0000313" key="2">
    <source>
        <dbReference type="Proteomes" id="UP000241912"/>
    </source>
</evidence>
<dbReference type="Proteomes" id="UP000241912">
    <property type="component" value="Unassembled WGS sequence"/>
</dbReference>
<protein>
    <submittedName>
        <fullName evidence="1">DUF72 domain-containing protein</fullName>
    </submittedName>
</protein>
<proteinExistence type="predicted"/>
<gene>
    <name evidence="1" type="ORF">C7H79_13255</name>
</gene>
<dbReference type="PANTHER" id="PTHR30348">
    <property type="entry name" value="UNCHARACTERIZED PROTEIN YECE"/>
    <property type="match status" value="1"/>
</dbReference>
<reference evidence="1 2" key="1">
    <citation type="submission" date="2018-03" db="EMBL/GenBank/DDBJ databases">
        <title>Draft genome of Nitrosomonas supralitoralis APG5.</title>
        <authorList>
            <person name="Urakawa H."/>
            <person name="Lopez J.V."/>
        </authorList>
    </citation>
    <scope>NUCLEOTIDE SEQUENCE [LARGE SCALE GENOMIC DNA]</scope>
    <source>
        <strain evidence="1 2">APG5</strain>
    </source>
</reference>
<dbReference type="AlphaFoldDB" id="A0A2P7NSQ0"/>
<dbReference type="InterPro" id="IPR036520">
    <property type="entry name" value="UPF0759_sf"/>
</dbReference>
<name>A0A2P7NSQ0_9PROT</name>
<dbReference type="PANTHER" id="PTHR30348:SF4">
    <property type="entry name" value="DUF72 DOMAIN-CONTAINING PROTEIN"/>
    <property type="match status" value="1"/>
</dbReference>